<dbReference type="PANTHER" id="PTHR33121:SF81">
    <property type="entry name" value="CYCLIC DI-GMP PHOSPHODIESTERASE PDEB-RELATED"/>
    <property type="match status" value="1"/>
</dbReference>
<evidence type="ECO:0000256" key="4">
    <source>
        <dbReference type="ARBA" id="ARBA00022636"/>
    </source>
</evidence>
<sequence>MRRKLIKSLSYVLTVNGSLLGIACSCGLLAATQFLLLDSEKRELEAQTNSAFDYASAVSVNMKNSLTEASQFTFPRCSDEDLEALRSALWQNDFVKDLGRVVDGNILCTAGWGVLKQPVALPQPPSFANQGYSHWRGVNGLIAANVAGEMSVYQDTISFTSPFAFQRLRVPNIHTGFLITGADISNVYRIVGDIPDNARIEKDLDGSFSLTTNILSISRCSSDPALCVTGVKSHVGLANYSWPFIAAIASAGIFLGAGLYLLAFFMFSGKWVIYRRLRKAVRRKTLFMVYQPQYELRTGKLVGVEALVRWHDVRLGFVPPDVFIPIAEEIGLIQELTELVVETSFSEMKELLTHYADLGLSINLSMENLVSPLFLGFINDLSKRYELNPNQLTFEVTERSAAGDDKMAESARQFAAHSYKISLDDFGTGYSNLSWLSQLDADEIKVDRVFTQAIGTSSINQNMLTAIFQLVHTLGVQLVFEGIESQHEVDYILRHSTDAVGQGWLFSKPVSVEVLKGLIEKNRATQEAS</sequence>
<accession>A0A2S5KXA9</accession>
<evidence type="ECO:0000313" key="13">
    <source>
        <dbReference type="Proteomes" id="UP000238196"/>
    </source>
</evidence>
<keyword evidence="7 10" id="KW-1133">Transmembrane helix</keyword>
<evidence type="ECO:0000256" key="7">
    <source>
        <dbReference type="ARBA" id="ARBA00022989"/>
    </source>
</evidence>
<feature type="transmembrane region" description="Helical" evidence="10">
    <location>
        <begin position="12"/>
        <end position="36"/>
    </location>
</feature>
<comment type="catalytic activity">
    <reaction evidence="9">
        <text>3',3'-c-di-GMP + H2O = 5'-phosphoguanylyl(3'-&gt;5')guanosine + H(+)</text>
        <dbReference type="Rhea" id="RHEA:24902"/>
        <dbReference type="ChEBI" id="CHEBI:15377"/>
        <dbReference type="ChEBI" id="CHEBI:15378"/>
        <dbReference type="ChEBI" id="CHEBI:58754"/>
        <dbReference type="ChEBI" id="CHEBI:58805"/>
        <dbReference type="EC" id="3.1.4.52"/>
    </reaction>
</comment>
<dbReference type="InterPro" id="IPR050706">
    <property type="entry name" value="Cyclic-di-GMP_PDE-like"/>
</dbReference>
<comment type="subcellular location">
    <subcellularLocation>
        <location evidence="1">Cell membrane</location>
        <topology evidence="1">Multi-pass membrane protein</topology>
    </subcellularLocation>
</comment>
<dbReference type="SUPFAM" id="SSF141868">
    <property type="entry name" value="EAL domain-like"/>
    <property type="match status" value="1"/>
</dbReference>
<keyword evidence="6" id="KW-0378">Hydrolase</keyword>
<evidence type="ECO:0000256" key="6">
    <source>
        <dbReference type="ARBA" id="ARBA00022801"/>
    </source>
</evidence>
<dbReference type="PANTHER" id="PTHR33121">
    <property type="entry name" value="CYCLIC DI-GMP PHOSPHODIESTERASE PDEF"/>
    <property type="match status" value="1"/>
</dbReference>
<organism evidence="12 13">
    <name type="scientific">Proteobacteria bacterium 228</name>
    <dbReference type="NCBI Taxonomy" id="2083153"/>
    <lineage>
        <taxon>Bacteria</taxon>
        <taxon>Pseudomonadati</taxon>
        <taxon>Pseudomonadota</taxon>
    </lineage>
</organism>
<dbReference type="OrthoDB" id="1673646at2"/>
<evidence type="ECO:0000256" key="9">
    <source>
        <dbReference type="ARBA" id="ARBA00034290"/>
    </source>
</evidence>
<evidence type="ECO:0000256" key="3">
    <source>
        <dbReference type="ARBA" id="ARBA00022475"/>
    </source>
</evidence>
<evidence type="ECO:0000256" key="1">
    <source>
        <dbReference type="ARBA" id="ARBA00004651"/>
    </source>
</evidence>
<dbReference type="Gene3D" id="3.20.20.450">
    <property type="entry name" value="EAL domain"/>
    <property type="match status" value="1"/>
</dbReference>
<dbReference type="InterPro" id="IPR035919">
    <property type="entry name" value="EAL_sf"/>
</dbReference>
<evidence type="ECO:0000313" key="12">
    <source>
        <dbReference type="EMBL" id="PPC79348.1"/>
    </source>
</evidence>
<keyword evidence="4" id="KW-0973">c-di-GMP</keyword>
<dbReference type="GO" id="GO:0071111">
    <property type="term" value="F:cyclic-guanylate-specific phosphodiesterase activity"/>
    <property type="evidence" value="ECO:0007669"/>
    <property type="project" value="UniProtKB-EC"/>
</dbReference>
<gene>
    <name evidence="12" type="ORF">C4K68_00040</name>
</gene>
<evidence type="ECO:0000256" key="8">
    <source>
        <dbReference type="ARBA" id="ARBA00023136"/>
    </source>
</evidence>
<feature type="transmembrane region" description="Helical" evidence="10">
    <location>
        <begin position="240"/>
        <end position="273"/>
    </location>
</feature>
<dbReference type="CDD" id="cd01948">
    <property type="entry name" value="EAL"/>
    <property type="match status" value="1"/>
</dbReference>
<reference evidence="12 13" key="1">
    <citation type="submission" date="2018-02" db="EMBL/GenBank/DDBJ databases">
        <title>novel marine gammaproteobacteria from coastal saline agro ecosystem.</title>
        <authorList>
            <person name="Krishnan R."/>
            <person name="Ramesh Kumar N."/>
        </authorList>
    </citation>
    <scope>NUCLEOTIDE SEQUENCE [LARGE SCALE GENOMIC DNA]</scope>
    <source>
        <strain evidence="12 13">228</strain>
    </source>
</reference>
<feature type="domain" description="EAL" evidence="11">
    <location>
        <begin position="270"/>
        <end position="523"/>
    </location>
</feature>
<dbReference type="Pfam" id="PF00563">
    <property type="entry name" value="EAL"/>
    <property type="match status" value="1"/>
</dbReference>
<comment type="caution">
    <text evidence="12">The sequence shown here is derived from an EMBL/GenBank/DDBJ whole genome shotgun (WGS) entry which is preliminary data.</text>
</comment>
<keyword evidence="8 10" id="KW-0472">Membrane</keyword>
<proteinExistence type="predicted"/>
<dbReference type="GO" id="GO:0005886">
    <property type="term" value="C:plasma membrane"/>
    <property type="evidence" value="ECO:0007669"/>
    <property type="project" value="UniProtKB-SubCell"/>
</dbReference>
<keyword evidence="3" id="KW-1003">Cell membrane</keyword>
<dbReference type="EMBL" id="PRLP01000001">
    <property type="protein sequence ID" value="PPC79348.1"/>
    <property type="molecule type" value="Genomic_DNA"/>
</dbReference>
<evidence type="ECO:0000259" key="11">
    <source>
        <dbReference type="PROSITE" id="PS50883"/>
    </source>
</evidence>
<dbReference type="PROSITE" id="PS50883">
    <property type="entry name" value="EAL"/>
    <property type="match status" value="1"/>
</dbReference>
<dbReference type="InterPro" id="IPR024744">
    <property type="entry name" value="CSS-motif_dom"/>
</dbReference>
<dbReference type="EC" id="3.1.4.52" evidence="2"/>
<evidence type="ECO:0000256" key="10">
    <source>
        <dbReference type="SAM" id="Phobius"/>
    </source>
</evidence>
<dbReference type="AlphaFoldDB" id="A0A2S5KXA9"/>
<name>A0A2S5KXA9_9PROT</name>
<evidence type="ECO:0000256" key="5">
    <source>
        <dbReference type="ARBA" id="ARBA00022692"/>
    </source>
</evidence>
<dbReference type="SMART" id="SM00052">
    <property type="entry name" value="EAL"/>
    <property type="match status" value="1"/>
</dbReference>
<evidence type="ECO:0000256" key="2">
    <source>
        <dbReference type="ARBA" id="ARBA00012282"/>
    </source>
</evidence>
<keyword evidence="5 10" id="KW-0812">Transmembrane</keyword>
<protein>
    <recommendedName>
        <fullName evidence="2">cyclic-guanylate-specific phosphodiesterase</fullName>
        <ecNumber evidence="2">3.1.4.52</ecNumber>
    </recommendedName>
</protein>
<dbReference type="Proteomes" id="UP000238196">
    <property type="component" value="Unassembled WGS sequence"/>
</dbReference>
<dbReference type="PROSITE" id="PS51257">
    <property type="entry name" value="PROKAR_LIPOPROTEIN"/>
    <property type="match status" value="1"/>
</dbReference>
<dbReference type="Pfam" id="PF12792">
    <property type="entry name" value="CSS-motif"/>
    <property type="match status" value="1"/>
</dbReference>
<dbReference type="InterPro" id="IPR001633">
    <property type="entry name" value="EAL_dom"/>
</dbReference>